<dbReference type="Proteomes" id="UP000221222">
    <property type="component" value="Unassembled WGS sequence"/>
</dbReference>
<reference evidence="9 12" key="2">
    <citation type="submission" date="2018-08" db="EMBL/GenBank/DDBJ databases">
        <title>Complete genome of the Arcobacter molluscorum type strain LMG 25693.</title>
        <authorList>
            <person name="Miller W.G."/>
            <person name="Yee E."/>
            <person name="Bono J.L."/>
        </authorList>
    </citation>
    <scope>NUCLEOTIDE SEQUENCE [LARGE SCALE GENOMIC DNA]</scope>
    <source>
        <strain evidence="9 12">CECT 7696</strain>
    </source>
</reference>
<evidence type="ECO:0000313" key="10">
    <source>
        <dbReference type="EMBL" id="PHO18056.1"/>
    </source>
</evidence>
<dbReference type="InterPro" id="IPR020568">
    <property type="entry name" value="Ribosomal_Su5_D2-typ_SF"/>
</dbReference>
<evidence type="ECO:0000256" key="7">
    <source>
        <dbReference type="HAMAP-Rule" id="MF_00227"/>
    </source>
</evidence>
<evidence type="ECO:0000256" key="2">
    <source>
        <dbReference type="ARBA" id="ARBA00022694"/>
    </source>
</evidence>
<evidence type="ECO:0000313" key="9">
    <source>
        <dbReference type="EMBL" id="AXX92999.1"/>
    </source>
</evidence>
<dbReference type="PANTHER" id="PTHR33992:SF1">
    <property type="entry name" value="RIBONUCLEASE P PROTEIN COMPONENT"/>
    <property type="match status" value="1"/>
</dbReference>
<evidence type="ECO:0000256" key="8">
    <source>
        <dbReference type="NCBIfam" id="TIGR00188"/>
    </source>
</evidence>
<dbReference type="PANTHER" id="PTHR33992">
    <property type="entry name" value="RIBONUCLEASE P PROTEIN COMPONENT"/>
    <property type="match status" value="1"/>
</dbReference>
<evidence type="ECO:0000256" key="6">
    <source>
        <dbReference type="ARBA" id="ARBA00022884"/>
    </source>
</evidence>
<keyword evidence="6 7" id="KW-0694">RNA-binding</keyword>
<keyword evidence="2 7" id="KW-0819">tRNA processing</keyword>
<dbReference type="EC" id="3.1.26.5" evidence="7 8"/>
<dbReference type="Gene3D" id="3.30.230.10">
    <property type="match status" value="1"/>
</dbReference>
<dbReference type="HAMAP" id="MF_00227">
    <property type="entry name" value="RNase_P"/>
    <property type="match status" value="1"/>
</dbReference>
<comment type="catalytic activity">
    <reaction evidence="7">
        <text>Endonucleolytic cleavage of RNA, removing 5'-extranucleotides from tRNA precursor.</text>
        <dbReference type="EC" id="3.1.26.5"/>
    </reaction>
</comment>
<dbReference type="KEGG" id="amol:AMOL_2045"/>
<dbReference type="SUPFAM" id="SSF54211">
    <property type="entry name" value="Ribosomal protein S5 domain 2-like"/>
    <property type="match status" value="1"/>
</dbReference>
<keyword evidence="11" id="KW-1185">Reference proteome</keyword>
<protein>
    <recommendedName>
        <fullName evidence="7 8">Ribonuclease P protein component</fullName>
        <shortName evidence="7">RNase P protein</shortName>
        <shortName evidence="7">RNaseP protein</shortName>
        <ecNumber evidence="7 8">3.1.26.5</ecNumber>
    </recommendedName>
    <alternativeName>
        <fullName evidence="7">Protein C5</fullName>
    </alternativeName>
</protein>
<dbReference type="EMBL" id="CP032098">
    <property type="protein sequence ID" value="AXX92999.1"/>
    <property type="molecule type" value="Genomic_DNA"/>
</dbReference>
<dbReference type="Proteomes" id="UP000262712">
    <property type="component" value="Chromosome"/>
</dbReference>
<dbReference type="PROSITE" id="PS00648">
    <property type="entry name" value="RIBONUCLEASE_P"/>
    <property type="match status" value="1"/>
</dbReference>
<dbReference type="GO" id="GO:0004526">
    <property type="term" value="F:ribonuclease P activity"/>
    <property type="evidence" value="ECO:0007669"/>
    <property type="project" value="UniProtKB-UniRule"/>
</dbReference>
<sequence length="111" mass="13069">MSCLSKKHRINNSRDFNKIYKSDKKWHTHSFVAFFSPNKNLKVAFVASKKVGGAVQRNRSKRRLRGMFVSFENRVISGNYVFVAKQKIFERNAQKLEKDFIFALRNLNLLK</sequence>
<proteinExistence type="inferred from homology"/>
<evidence type="ECO:0000256" key="3">
    <source>
        <dbReference type="ARBA" id="ARBA00022722"/>
    </source>
</evidence>
<keyword evidence="5 7" id="KW-0378">Hydrolase</keyword>
<evidence type="ECO:0000256" key="4">
    <source>
        <dbReference type="ARBA" id="ARBA00022759"/>
    </source>
</evidence>
<comment type="similarity">
    <text evidence="7">Belongs to the RnpA family.</text>
</comment>
<evidence type="ECO:0000256" key="5">
    <source>
        <dbReference type="ARBA" id="ARBA00022801"/>
    </source>
</evidence>
<keyword evidence="3 7" id="KW-0540">Nuclease</keyword>
<organism evidence="10 11">
    <name type="scientific">Malaciobacter molluscorum LMG 25693</name>
    <dbReference type="NCBI Taxonomy" id="870501"/>
    <lineage>
        <taxon>Bacteria</taxon>
        <taxon>Pseudomonadati</taxon>
        <taxon>Campylobacterota</taxon>
        <taxon>Epsilonproteobacteria</taxon>
        <taxon>Campylobacterales</taxon>
        <taxon>Arcobacteraceae</taxon>
        <taxon>Malaciobacter</taxon>
    </lineage>
</organism>
<dbReference type="GO" id="GO:0001682">
    <property type="term" value="P:tRNA 5'-leader removal"/>
    <property type="evidence" value="ECO:0007669"/>
    <property type="project" value="UniProtKB-UniRule"/>
</dbReference>
<comment type="function">
    <text evidence="1 7">RNaseP catalyzes the removal of the 5'-leader sequence from pre-tRNA to produce the mature 5'-terminus. It can also cleave other RNA substrates such as 4.5S RNA. The protein component plays an auxiliary but essential role in vivo by binding to the 5'-leader sequence and broadening the substrate specificity of the ribozyme.</text>
</comment>
<dbReference type="AlphaFoldDB" id="A0A2G1DI84"/>
<dbReference type="InterPro" id="IPR020539">
    <property type="entry name" value="RNase_P_CS"/>
</dbReference>
<keyword evidence="4 7" id="KW-0255">Endonuclease</keyword>
<evidence type="ECO:0000313" key="11">
    <source>
        <dbReference type="Proteomes" id="UP000221222"/>
    </source>
</evidence>
<comment type="subunit">
    <text evidence="7">Consists of a catalytic RNA component (M1 or rnpB) and a protein subunit.</text>
</comment>
<dbReference type="EMBL" id="NXFY01000009">
    <property type="protein sequence ID" value="PHO18056.1"/>
    <property type="molecule type" value="Genomic_DNA"/>
</dbReference>
<evidence type="ECO:0000313" key="12">
    <source>
        <dbReference type="Proteomes" id="UP000262712"/>
    </source>
</evidence>
<dbReference type="InterPro" id="IPR000100">
    <property type="entry name" value="RNase_P"/>
</dbReference>
<dbReference type="Pfam" id="PF00825">
    <property type="entry name" value="Ribonuclease_P"/>
    <property type="match status" value="1"/>
</dbReference>
<evidence type="ECO:0000256" key="1">
    <source>
        <dbReference type="ARBA" id="ARBA00002663"/>
    </source>
</evidence>
<dbReference type="NCBIfam" id="TIGR00188">
    <property type="entry name" value="rnpA"/>
    <property type="match status" value="1"/>
</dbReference>
<dbReference type="GO" id="GO:0042781">
    <property type="term" value="F:3'-tRNA processing endoribonuclease activity"/>
    <property type="evidence" value="ECO:0007669"/>
    <property type="project" value="TreeGrafter"/>
</dbReference>
<reference evidence="10 11" key="1">
    <citation type="submission" date="2017-09" db="EMBL/GenBank/DDBJ databases">
        <title>Arcobacter canalis sp. nov., a new species isolated from a water canal contaminated with urban sewage.</title>
        <authorList>
            <person name="Perez-Cataluna A."/>
            <person name="Salas-Masso N."/>
            <person name="Figueras M.J."/>
        </authorList>
    </citation>
    <scope>NUCLEOTIDE SEQUENCE [LARGE SCALE GENOMIC DNA]</scope>
    <source>
        <strain evidence="10 11">F98-3</strain>
    </source>
</reference>
<gene>
    <name evidence="7 10" type="primary">rnpA</name>
    <name evidence="9" type="ORF">AMOL_2045</name>
    <name evidence="10" type="ORF">CPU12_07260</name>
</gene>
<dbReference type="RefSeq" id="WP_099342438.1">
    <property type="nucleotide sequence ID" value="NZ_CP032098.1"/>
</dbReference>
<dbReference type="GO" id="GO:0030677">
    <property type="term" value="C:ribonuclease P complex"/>
    <property type="evidence" value="ECO:0007669"/>
    <property type="project" value="TreeGrafter"/>
</dbReference>
<name>A0A2G1DI84_9BACT</name>
<dbReference type="GO" id="GO:0000049">
    <property type="term" value="F:tRNA binding"/>
    <property type="evidence" value="ECO:0007669"/>
    <property type="project" value="UniProtKB-UniRule"/>
</dbReference>
<dbReference type="InterPro" id="IPR014721">
    <property type="entry name" value="Ribsml_uS5_D2-typ_fold_subgr"/>
</dbReference>
<accession>A0A2G1DI84</accession>